<protein>
    <submittedName>
        <fullName evidence="2">Phosphate transport regulator</fullName>
    </submittedName>
</protein>
<dbReference type="AlphaFoldDB" id="A0A0D0GBR0"/>
<accession>A0A0D0GBR0</accession>
<dbReference type="Gene3D" id="1.20.58.220">
    <property type="entry name" value="Phosphate transport system protein phou homolog 2, domain 2"/>
    <property type="match status" value="1"/>
</dbReference>
<proteinExistence type="inferred from homology"/>
<evidence type="ECO:0000256" key="1">
    <source>
        <dbReference type="ARBA" id="ARBA00008591"/>
    </source>
</evidence>
<evidence type="ECO:0000313" key="2">
    <source>
        <dbReference type="EMBL" id="KIO74712.1"/>
    </source>
</evidence>
<dbReference type="InterPro" id="IPR052912">
    <property type="entry name" value="UPF0111_domain"/>
</dbReference>
<dbReference type="InterPro" id="IPR038078">
    <property type="entry name" value="PhoU-like_sf"/>
</dbReference>
<reference evidence="2 3" key="1">
    <citation type="submission" date="2015-01" db="EMBL/GenBank/DDBJ databases">
        <title>Draft genome sequence of Pedobacter sp. NL19 isolated from sludge of an effluent treatment pond in an abandoned uranium mine.</title>
        <authorList>
            <person name="Santos T."/>
            <person name="Caetano T."/>
            <person name="Covas C."/>
            <person name="Cruz A."/>
            <person name="Mendo S."/>
        </authorList>
    </citation>
    <scope>NUCLEOTIDE SEQUENCE [LARGE SCALE GENOMIC DNA]</scope>
    <source>
        <strain evidence="2 3">NL19</strain>
    </source>
</reference>
<dbReference type="Proteomes" id="UP000032049">
    <property type="component" value="Unassembled WGS sequence"/>
</dbReference>
<dbReference type="Pfam" id="PF01865">
    <property type="entry name" value="PhoU_div"/>
    <property type="match status" value="1"/>
</dbReference>
<dbReference type="STRING" id="1503925.TH53_24865"/>
<keyword evidence="3" id="KW-1185">Reference proteome</keyword>
<dbReference type="PANTHER" id="PTHR37298">
    <property type="entry name" value="UPF0111 PROTEIN YKAA"/>
    <property type="match status" value="1"/>
</dbReference>
<dbReference type="EMBL" id="JXRA01000146">
    <property type="protein sequence ID" value="KIO74712.1"/>
    <property type="molecule type" value="Genomic_DNA"/>
</dbReference>
<dbReference type="OrthoDB" id="9797568at2"/>
<organism evidence="2 3">
    <name type="scientific">Pedobacter lusitanus</name>
    <dbReference type="NCBI Taxonomy" id="1503925"/>
    <lineage>
        <taxon>Bacteria</taxon>
        <taxon>Pseudomonadati</taxon>
        <taxon>Bacteroidota</taxon>
        <taxon>Sphingobacteriia</taxon>
        <taxon>Sphingobacteriales</taxon>
        <taxon>Sphingobacteriaceae</taxon>
        <taxon>Pedobacter</taxon>
    </lineage>
</organism>
<sequence length="215" mass="24539">MPMNSVFNFFSPKDKKFQPLFEQDAKNLVQIAQSLLLTVTTEDEETRIAQFRETERLEQAGDDLTHSIFLELSKNFITPFDREDIHALVSALDDIADYIYATSLNIELYKINVFSQEIIHLAKLITEMSKDLELAIMELRNFKNTKIIADVCLRINKGESQADFLCNTAIARLFISETDAIELIKQKEILQTLEMATDKCDDAANVLEAILIKNA</sequence>
<evidence type="ECO:0000313" key="3">
    <source>
        <dbReference type="Proteomes" id="UP000032049"/>
    </source>
</evidence>
<dbReference type="PANTHER" id="PTHR37298:SF1">
    <property type="entry name" value="UPF0111 PROTEIN YKAA"/>
    <property type="match status" value="1"/>
</dbReference>
<comment type="caution">
    <text evidence="2">The sequence shown here is derived from an EMBL/GenBank/DDBJ whole genome shotgun (WGS) entry which is preliminary data.</text>
</comment>
<gene>
    <name evidence="2" type="ORF">TH53_24865</name>
</gene>
<name>A0A0D0GBR0_9SPHI</name>
<comment type="similarity">
    <text evidence="1">Belongs to the UPF0111 family.</text>
</comment>
<dbReference type="InterPro" id="IPR018445">
    <property type="entry name" value="Put_Phosphate_transp_reg"/>
</dbReference>